<organism evidence="2 3">
    <name type="scientific">Pristionchus fissidentatus</name>
    <dbReference type="NCBI Taxonomy" id="1538716"/>
    <lineage>
        <taxon>Eukaryota</taxon>
        <taxon>Metazoa</taxon>
        <taxon>Ecdysozoa</taxon>
        <taxon>Nematoda</taxon>
        <taxon>Chromadorea</taxon>
        <taxon>Rhabditida</taxon>
        <taxon>Rhabditina</taxon>
        <taxon>Diplogasteromorpha</taxon>
        <taxon>Diplogasteroidea</taxon>
        <taxon>Neodiplogasteridae</taxon>
        <taxon>Pristionchus</taxon>
    </lineage>
</organism>
<evidence type="ECO:0000256" key="1">
    <source>
        <dbReference type="SAM" id="MobiDB-lite"/>
    </source>
</evidence>
<accession>A0AAV5VKS4</accession>
<dbReference type="AlphaFoldDB" id="A0AAV5VKS4"/>
<name>A0AAV5VKS4_9BILA</name>
<feature type="non-terminal residue" evidence="2">
    <location>
        <position position="1"/>
    </location>
</feature>
<dbReference type="Proteomes" id="UP001432322">
    <property type="component" value="Unassembled WGS sequence"/>
</dbReference>
<evidence type="ECO:0000313" key="3">
    <source>
        <dbReference type="Proteomes" id="UP001432322"/>
    </source>
</evidence>
<sequence>SSFPFTQSFEREGGSLPPSPLSCRFPVRTRREMSESRNDVLYLTGGNLYSIETISRLSSPLSSQLNGSCIIDSRRSLSLCDVFVRNIDGDATLARLDSIITIMVHIQFGVDGSEFRSVASQGESTIGIRLSTVHQIIEVGSCVFVVQLHFDIAGWFVIAHENSANSSRLSDTKGRNEERKEGKEKETHLK</sequence>
<reference evidence="2" key="1">
    <citation type="submission" date="2023-10" db="EMBL/GenBank/DDBJ databases">
        <title>Genome assembly of Pristionchus species.</title>
        <authorList>
            <person name="Yoshida K."/>
            <person name="Sommer R.J."/>
        </authorList>
    </citation>
    <scope>NUCLEOTIDE SEQUENCE</scope>
    <source>
        <strain evidence="2">RS5133</strain>
    </source>
</reference>
<feature type="region of interest" description="Disordered" evidence="1">
    <location>
        <begin position="166"/>
        <end position="190"/>
    </location>
</feature>
<feature type="region of interest" description="Disordered" evidence="1">
    <location>
        <begin position="1"/>
        <end position="21"/>
    </location>
</feature>
<dbReference type="EMBL" id="BTSY01000003">
    <property type="protein sequence ID" value="GMT19225.1"/>
    <property type="molecule type" value="Genomic_DNA"/>
</dbReference>
<gene>
    <name evidence="2" type="ORF">PFISCL1PPCAC_10522</name>
</gene>
<feature type="non-terminal residue" evidence="2">
    <location>
        <position position="190"/>
    </location>
</feature>
<comment type="caution">
    <text evidence="2">The sequence shown here is derived from an EMBL/GenBank/DDBJ whole genome shotgun (WGS) entry which is preliminary data.</text>
</comment>
<protein>
    <submittedName>
        <fullName evidence="2">Uncharacterized protein</fullName>
    </submittedName>
</protein>
<evidence type="ECO:0000313" key="2">
    <source>
        <dbReference type="EMBL" id="GMT19225.1"/>
    </source>
</evidence>
<feature type="compositionally biased region" description="Basic and acidic residues" evidence="1">
    <location>
        <begin position="170"/>
        <end position="190"/>
    </location>
</feature>
<keyword evidence="3" id="KW-1185">Reference proteome</keyword>
<proteinExistence type="predicted"/>